<dbReference type="PROSITE" id="PS51766">
    <property type="entry name" value="DOCKERIN"/>
    <property type="match status" value="1"/>
</dbReference>
<dbReference type="InterPro" id="IPR006626">
    <property type="entry name" value="PbH1"/>
</dbReference>
<dbReference type="PANTHER" id="PTHR34512:SF30">
    <property type="entry name" value="OUTER MEMBRANE PROTEIN ASSEMBLY FACTOR BAMB"/>
    <property type="match status" value="1"/>
</dbReference>
<dbReference type="SUPFAM" id="SSF50998">
    <property type="entry name" value="Quinoprotein alcohol dehydrogenase-like"/>
    <property type="match status" value="2"/>
</dbReference>
<proteinExistence type="predicted"/>
<dbReference type="GO" id="GO:0004553">
    <property type="term" value="F:hydrolase activity, hydrolyzing O-glycosyl compounds"/>
    <property type="evidence" value="ECO:0007669"/>
    <property type="project" value="InterPro"/>
</dbReference>
<dbReference type="InterPro" id="IPR012334">
    <property type="entry name" value="Pectin_lyas_fold"/>
</dbReference>
<name>A0A1F2PB80_9EURY</name>
<dbReference type="GO" id="GO:0030246">
    <property type="term" value="F:carbohydrate binding"/>
    <property type="evidence" value="ECO:0007669"/>
    <property type="project" value="InterPro"/>
</dbReference>
<evidence type="ECO:0000313" key="3">
    <source>
        <dbReference type="Proteomes" id="UP000186940"/>
    </source>
</evidence>
<dbReference type="Gene3D" id="2.40.10.480">
    <property type="match status" value="1"/>
</dbReference>
<dbReference type="InterPro" id="IPR011635">
    <property type="entry name" value="CARDB"/>
</dbReference>
<dbReference type="CDD" id="cd00688">
    <property type="entry name" value="ISOPREN_C2_like"/>
    <property type="match status" value="1"/>
</dbReference>
<dbReference type="InterPro" id="IPR013783">
    <property type="entry name" value="Ig-like_fold"/>
</dbReference>
<dbReference type="SUPFAM" id="SSF49384">
    <property type="entry name" value="Carbohydrate-binding domain"/>
    <property type="match status" value="2"/>
</dbReference>
<sequence length="2090" mass="227395">MVKCVRRLIAVFLISLFIFPLVSADLRKDLTDNLPLSVRSPSGTETLICGYLFERGSTGSVRITNLNTSLSWDARLLESEPDFYYLYLDEIELKAGDMLRLNATSGDESVVLIHTVNQSEIDEHLVWLDIIEDLAITEITIPNRITKDINTTIHAVIENIGLIPVVVPFNITFSVDGELITTTSFTEVPLNASENFTVEFYWTPLESGIHNITITVDPNHEIISETNESNNRMKKSVSVAELPSFYVPLDFPTIQDAVDNVTINGTTIYVASGTYNENIMIQKQITLLGADMNDTIIDGGGNDTLRLFANNCVIRGFSIINGSTGIKIESNGNKIFENWIYNNSCGVNITGLNNTVYHNNLNNVQNGFDTGNSSWDDGREGNYWSDCTGDDFDLNGIVDTPYECGWVTDRYPLVSPYVLHRDPAIAYLTVPTSIYVNETNTIFVGIANYGTSEVASNLSLKLGGTILNMTISLPYKSINAVYFCVTPNQMGTINLTAEIEACNEDSNRANNRMSVNVTVIPSPFKRLYNFDNETTMAEYYKYQLPESRTNALDYLAMQQNSDGGIGQGGYSTDLAIIAVSSAGENPQEFARLNSSLTDYLKAHPPQHDLTLISRYVLAIIASGENPRDFGGKNYLAMIQSFFDGEQFGIEKNIVDDAWAVLALTGAGYGNDTEIMRTERNYILRCQNESDGGWPYFENGTSSIDVTAIALEALVASGIAVDNSSIQNGTKYLEKNLVKNQWEEGMGQTDPLPESNLKNYAHSVQAIVAVGGNPIDGSWDYSQSAATYYGIENPYNPLLLLLGLEEKSGDFEGGFAFTFKDSYPEPKWTSMALPSLFAKPYPSMCTYSRVLSDIKPIHIGTRACYTNVTNIINATIKNNGGIFNVSLLVDGAEVDRARIVETNSTALSRVEFRWLPEKEGEYNLTVVADSENSIEENNESNNCIGRVVTVTKPDLHPRTELPAFYVNVTNRIETEVLGYGEGFNVSLLINGSVVDKAENISSYGFNKTTLYWKPNQTGNYTLRLIADSENDVFESDEKNNTIEENVSVILPDLYPQNISTMILYTDTENIIDVSINGSAEGFNATLFANGTIADKIENISSYNVANISFSWNPLLAGVYNLTVMVDADDEIEETNETNNNLSRIVTVENREAPYIKLLAPIGGECWSGVQTIKWSATDPNGDELIINISYSPDAGIMWHPIASNLENTGYYNWSTEYMLDGYDYKVKVEAFDGNSTSVDISKDVFTIYNRRSYEGAPSFHYNAGFSLSEAPNTNKTAWITEDIGACPSTSLIVADGKVFVYCYDSVKALDELNGSTDLNGSTKPIWSTSIDKAVYGSWATAAYYDGSVFIASGNHVYRISAKDGKIEWRFQFPDGGCSVNSGPCVAYGNVYVGSWNGGHYYCLNDSTGEIKWQFPPKGEKKLDHAQSTPAAHNGMVFFGDFTGGPKSKVFAVDGLTGEEIWNQTVSWSVCGSVTIAHNKVYLMTYNFYGSGEFYALNENNGSIVWQHTIARSDSTPAHAYGNIYVCGGCPGYERCRTYCLNDADGGNETWNVPDWGIWTYSPMVADKKVFIGKAEGPGMDSMLPAGMSARNAFTGEEIWRSDLGGGSPAIVHGRVYTVGGVNATGRVICFGSTNQPDLELSNLTTVPKSDIYVGQNVSINVTLRNIGSGNASAFNVSLRVNGEIEAEKRIDDGLNVNVSMPVNFSWTPVEAGEYLIIVEADSDDEIAETDELNNTLSATVDVVEAAGPSVTVDSRDVSPGETFTISITVDPQGEEIYGAQYDLYFDPAILQVVSQTAGDFLTQDGASSIEVVNTINNTLGKLEYGETRMGVENGVTRAGVLATIEFEAVGTGSTGLTLSNVLLSDPSAHEIGGVVLNDGAVNVAGTPPPPPPGGAIVTIPDVGATGTLTVPIRIENVTDAGAIHLTLTYDPRVVIVSTACCNSDFDTLFANIEDAARGSITIIAYQTQNPGLNGNVLVADVTFMALGPIGSSSTLNLEVTTLTDATPECNPIPYSVSNGSFTVFLNGDVNGDGRVDAADCMYLAKHLLGVSGFETIVEVAADVNGNGEIEASDCMYLAKHLAGIDGFEELK</sequence>
<dbReference type="CDD" id="cd14256">
    <property type="entry name" value="Dockerin_I"/>
    <property type="match status" value="1"/>
</dbReference>
<dbReference type="Gene3D" id="1.10.1330.10">
    <property type="entry name" value="Dockerin domain"/>
    <property type="match status" value="1"/>
</dbReference>
<keyword evidence="3" id="KW-1185">Reference proteome</keyword>
<dbReference type="InterPro" id="IPR016134">
    <property type="entry name" value="Dockerin_dom"/>
</dbReference>
<dbReference type="SUPFAM" id="SSF63446">
    <property type="entry name" value="Type I dockerin domain"/>
    <property type="match status" value="1"/>
</dbReference>
<dbReference type="SMART" id="SM00710">
    <property type="entry name" value="PbH1"/>
    <property type="match status" value="4"/>
</dbReference>
<dbReference type="SMART" id="SM00564">
    <property type="entry name" value="PQQ"/>
    <property type="match status" value="5"/>
</dbReference>
<dbReference type="InterPro" id="IPR008965">
    <property type="entry name" value="CBM2/CBM3_carb-bd_dom_sf"/>
</dbReference>
<protein>
    <submittedName>
        <fullName evidence="2">Secreted protein containing APHP</fullName>
    </submittedName>
</protein>
<dbReference type="Proteomes" id="UP000186940">
    <property type="component" value="Unassembled WGS sequence"/>
</dbReference>
<reference evidence="2" key="1">
    <citation type="submission" date="2016-05" db="EMBL/GenBank/DDBJ databases">
        <title>Microbial consortia oxidize butane by reversing methanogenesis.</title>
        <authorList>
            <person name="Laso-Perez R."/>
            <person name="Richter M."/>
            <person name="Wegener G."/>
            <person name="Musat F."/>
        </authorList>
    </citation>
    <scope>NUCLEOTIDE SEQUENCE [LARGE SCALE GENOMIC DNA]</scope>
    <source>
        <strain evidence="2">BOX2</strain>
    </source>
</reference>
<dbReference type="Pfam" id="PF07705">
    <property type="entry name" value="CARDB"/>
    <property type="match status" value="5"/>
</dbReference>
<dbReference type="Gene3D" id="2.160.20.10">
    <property type="entry name" value="Single-stranded right-handed beta-helix, Pectin lyase-like"/>
    <property type="match status" value="1"/>
</dbReference>
<dbReference type="Pfam" id="PF13360">
    <property type="entry name" value="PQQ_2"/>
    <property type="match status" value="1"/>
</dbReference>
<evidence type="ECO:0000259" key="1">
    <source>
        <dbReference type="PROSITE" id="PS51766"/>
    </source>
</evidence>
<accession>A0A1F2PB80</accession>
<dbReference type="InterPro" id="IPR011047">
    <property type="entry name" value="Quinoprotein_ADH-like_sf"/>
</dbReference>
<dbReference type="Pfam" id="PF00963">
    <property type="entry name" value="Cohesin"/>
    <property type="match status" value="2"/>
</dbReference>
<dbReference type="InterPro" id="IPR011050">
    <property type="entry name" value="Pectin_lyase_fold/virulence"/>
</dbReference>
<gene>
    <name evidence="2" type="ORF">SCAL_000179</name>
</gene>
<dbReference type="InterPro" id="IPR018391">
    <property type="entry name" value="PQQ_b-propeller_rpt"/>
</dbReference>
<dbReference type="Gene3D" id="1.50.10.20">
    <property type="match status" value="1"/>
</dbReference>
<dbReference type="InterPro" id="IPR015943">
    <property type="entry name" value="WD40/YVTN_repeat-like_dom_sf"/>
</dbReference>
<dbReference type="PANTHER" id="PTHR34512">
    <property type="entry name" value="CELL SURFACE PROTEIN"/>
    <property type="match status" value="1"/>
</dbReference>
<dbReference type="CDD" id="cd08547">
    <property type="entry name" value="Type_II_cohesin"/>
    <property type="match status" value="2"/>
</dbReference>
<evidence type="ECO:0000313" key="2">
    <source>
        <dbReference type="EMBL" id="OFV68503.1"/>
    </source>
</evidence>
<dbReference type="EMBL" id="LYOS01000001">
    <property type="protein sequence ID" value="OFV68503.1"/>
    <property type="molecule type" value="Genomic_DNA"/>
</dbReference>
<dbReference type="PROSITE" id="PS00448">
    <property type="entry name" value="CLOS_CELLULOSOME_RPT"/>
    <property type="match status" value="1"/>
</dbReference>
<dbReference type="InterPro" id="IPR036439">
    <property type="entry name" value="Dockerin_dom_sf"/>
</dbReference>
<dbReference type="InterPro" id="IPR002372">
    <property type="entry name" value="PQQ_rpt_dom"/>
</dbReference>
<feature type="domain" description="Dockerin" evidence="1">
    <location>
        <begin position="2021"/>
        <end position="2088"/>
    </location>
</feature>
<dbReference type="Gene3D" id="2.130.10.10">
    <property type="entry name" value="YVTN repeat-like/Quinoprotein amine dehydrogenase"/>
    <property type="match status" value="1"/>
</dbReference>
<comment type="caution">
    <text evidence="2">The sequence shown here is derived from an EMBL/GenBank/DDBJ whole genome shotgun (WGS) entry which is preliminary data.</text>
</comment>
<dbReference type="SUPFAM" id="SSF48239">
    <property type="entry name" value="Terpenoid cyclases/Protein prenyltransferases"/>
    <property type="match status" value="1"/>
</dbReference>
<dbReference type="InterPro" id="IPR008930">
    <property type="entry name" value="Terpenoid_cyclase/PrenylTrfase"/>
</dbReference>
<dbReference type="GO" id="GO:0000272">
    <property type="term" value="P:polysaccharide catabolic process"/>
    <property type="evidence" value="ECO:0007669"/>
    <property type="project" value="InterPro"/>
</dbReference>
<dbReference type="STRING" id="1838285.SCAL_000179"/>
<dbReference type="Pfam" id="PF00404">
    <property type="entry name" value="Dockerin_1"/>
    <property type="match status" value="1"/>
</dbReference>
<dbReference type="SUPFAM" id="SSF51126">
    <property type="entry name" value="Pectin lyase-like"/>
    <property type="match status" value="1"/>
</dbReference>
<organism evidence="2 3">
    <name type="scientific">Candidatus Syntropharchaeum caldarium</name>
    <dbReference type="NCBI Taxonomy" id="1838285"/>
    <lineage>
        <taxon>Archaea</taxon>
        <taxon>Methanobacteriati</taxon>
        <taxon>Methanobacteriota</taxon>
        <taxon>Stenosarchaea group</taxon>
        <taxon>Methanomicrobia</taxon>
        <taxon>Methanosarcinales</taxon>
        <taxon>ANME-2 cluster</taxon>
        <taxon>Candidatus Syntropharchaeum</taxon>
    </lineage>
</organism>
<dbReference type="Gene3D" id="2.60.40.10">
    <property type="entry name" value="Immunoglobulins"/>
    <property type="match status" value="6"/>
</dbReference>
<dbReference type="InterPro" id="IPR002102">
    <property type="entry name" value="Cohesin_dom"/>
</dbReference>
<dbReference type="InterPro" id="IPR002105">
    <property type="entry name" value="Dockerin_1_rpt"/>
</dbReference>
<dbReference type="Gene3D" id="2.60.40.680">
    <property type="match status" value="2"/>
</dbReference>